<name>A0ACB9MC41_9MYRT</name>
<proteinExistence type="predicted"/>
<dbReference type="Proteomes" id="UP001057402">
    <property type="component" value="Chromosome 10"/>
</dbReference>
<evidence type="ECO:0000313" key="1">
    <source>
        <dbReference type="EMBL" id="KAI4320431.1"/>
    </source>
</evidence>
<evidence type="ECO:0000313" key="2">
    <source>
        <dbReference type="Proteomes" id="UP001057402"/>
    </source>
</evidence>
<sequence>MIFSNHVAGFPPPSPSSSTSPFILPNDLGHHNHHRHDMAMMMRRSMSFDGGLLEHRGPGFVDEGGNEMNVGVLNGDGDLSDDGSQMMLGEKKKRLSVDQVKALERSFETGNKLDPERKAQLARSLGLQPRQVAIWFQNRRARWKTKQLERDYEVLKRQLEILKSDNDNLHSQNEKLHAELMAIKAREMNGKRAEGSSYWSNNGSSDVSCEINLDISRTSSVIDNSLTLKLDPRHNINTSAQDDTGNLCNIFGNGGTAVVNEHHTLWQWAIPTDQHGQLHES</sequence>
<organism evidence="1 2">
    <name type="scientific">Melastoma candidum</name>
    <dbReference type="NCBI Taxonomy" id="119954"/>
    <lineage>
        <taxon>Eukaryota</taxon>
        <taxon>Viridiplantae</taxon>
        <taxon>Streptophyta</taxon>
        <taxon>Embryophyta</taxon>
        <taxon>Tracheophyta</taxon>
        <taxon>Spermatophyta</taxon>
        <taxon>Magnoliopsida</taxon>
        <taxon>eudicotyledons</taxon>
        <taxon>Gunneridae</taxon>
        <taxon>Pentapetalae</taxon>
        <taxon>rosids</taxon>
        <taxon>malvids</taxon>
        <taxon>Myrtales</taxon>
        <taxon>Melastomataceae</taxon>
        <taxon>Melastomatoideae</taxon>
        <taxon>Melastomateae</taxon>
        <taxon>Melastoma</taxon>
    </lineage>
</organism>
<protein>
    <submittedName>
        <fullName evidence="1">Uncharacterized protein</fullName>
    </submittedName>
</protein>
<comment type="caution">
    <text evidence="1">The sequence shown here is derived from an EMBL/GenBank/DDBJ whole genome shotgun (WGS) entry which is preliminary data.</text>
</comment>
<gene>
    <name evidence="1" type="ORF">MLD38_033913</name>
</gene>
<dbReference type="EMBL" id="CM042889">
    <property type="protein sequence ID" value="KAI4320431.1"/>
    <property type="molecule type" value="Genomic_DNA"/>
</dbReference>
<accession>A0ACB9MC41</accession>
<keyword evidence="2" id="KW-1185">Reference proteome</keyword>
<reference evidence="2" key="1">
    <citation type="journal article" date="2023" name="Front. Plant Sci.">
        <title>Chromosomal-level genome assembly of Melastoma candidum provides insights into trichome evolution.</title>
        <authorList>
            <person name="Zhong Y."/>
            <person name="Wu W."/>
            <person name="Sun C."/>
            <person name="Zou P."/>
            <person name="Liu Y."/>
            <person name="Dai S."/>
            <person name="Zhou R."/>
        </authorList>
    </citation>
    <scope>NUCLEOTIDE SEQUENCE [LARGE SCALE GENOMIC DNA]</scope>
</reference>